<keyword evidence="1" id="KW-0238">DNA-binding</keyword>
<dbReference type="Proteomes" id="UP000196240">
    <property type="component" value="Unassembled WGS sequence"/>
</dbReference>
<proteinExistence type="predicted"/>
<gene>
    <name evidence="3" type="ORF">ACNJC6_03474</name>
</gene>
<feature type="domain" description="AraC-type arabinose-binding/dimerisation" evidence="2">
    <location>
        <begin position="2"/>
        <end position="102"/>
    </location>
</feature>
<sequence length="128" mass="14623">MPYVETRRACASRACYKAHSHPTFSIGAVDQGNSIFTSHFGGTQQINAGTLVLVPAHVEHACNPVPDQAWSYQMMHLDARWLNQLLQETAHKDAYQDFSCLNSQLFDTALSYWEKEQHLLSFYFHIFS</sequence>
<evidence type="ECO:0000313" key="4">
    <source>
        <dbReference type="Proteomes" id="UP000196240"/>
    </source>
</evidence>
<reference evidence="3 4" key="1">
    <citation type="submission" date="2017-02" db="EMBL/GenBank/DDBJ databases">
        <authorList>
            <person name="Peterson S.W."/>
        </authorList>
    </citation>
    <scope>NUCLEOTIDE SEQUENCE [LARGE SCALE GENOMIC DNA]</scope>
    <source>
        <strain evidence="3">C6</strain>
    </source>
</reference>
<name>A0A1R7QHN1_ACIJO</name>
<evidence type="ECO:0000259" key="2">
    <source>
        <dbReference type="Pfam" id="PF02311"/>
    </source>
</evidence>
<dbReference type="Gene3D" id="2.60.120.10">
    <property type="entry name" value="Jelly Rolls"/>
    <property type="match status" value="1"/>
</dbReference>
<dbReference type="GO" id="GO:0003677">
    <property type="term" value="F:DNA binding"/>
    <property type="evidence" value="ECO:0007669"/>
    <property type="project" value="UniProtKB-KW"/>
</dbReference>
<dbReference type="SUPFAM" id="SSF51215">
    <property type="entry name" value="Regulatory protein AraC"/>
    <property type="match status" value="1"/>
</dbReference>
<dbReference type="InterPro" id="IPR014710">
    <property type="entry name" value="RmlC-like_jellyroll"/>
</dbReference>
<dbReference type="EMBL" id="FUUY01000019">
    <property type="protein sequence ID" value="SJX23794.1"/>
    <property type="molecule type" value="Genomic_DNA"/>
</dbReference>
<dbReference type="InterPro" id="IPR003313">
    <property type="entry name" value="AraC-bd"/>
</dbReference>
<protein>
    <submittedName>
        <fullName evidence="3">AraC-like ligand binding domain protein</fullName>
    </submittedName>
</protein>
<accession>A0A1R7QHN1</accession>
<evidence type="ECO:0000256" key="1">
    <source>
        <dbReference type="ARBA" id="ARBA00023125"/>
    </source>
</evidence>
<dbReference type="AlphaFoldDB" id="A0A1R7QHN1"/>
<evidence type="ECO:0000313" key="3">
    <source>
        <dbReference type="EMBL" id="SJX23794.1"/>
    </source>
</evidence>
<organism evidence="3 4">
    <name type="scientific">Acinetobacter johnsonii</name>
    <dbReference type="NCBI Taxonomy" id="40214"/>
    <lineage>
        <taxon>Bacteria</taxon>
        <taxon>Pseudomonadati</taxon>
        <taxon>Pseudomonadota</taxon>
        <taxon>Gammaproteobacteria</taxon>
        <taxon>Moraxellales</taxon>
        <taxon>Moraxellaceae</taxon>
        <taxon>Acinetobacter</taxon>
    </lineage>
</organism>
<dbReference type="GO" id="GO:0006355">
    <property type="term" value="P:regulation of DNA-templated transcription"/>
    <property type="evidence" value="ECO:0007669"/>
    <property type="project" value="InterPro"/>
</dbReference>
<dbReference type="Pfam" id="PF02311">
    <property type="entry name" value="AraC_binding"/>
    <property type="match status" value="1"/>
</dbReference>
<dbReference type="InterPro" id="IPR037923">
    <property type="entry name" value="HTH-like"/>
</dbReference>